<name>A0A239DC71_9FLAO</name>
<reference evidence="2 3" key="1">
    <citation type="submission" date="2017-06" db="EMBL/GenBank/DDBJ databases">
        <authorList>
            <person name="Kim H.J."/>
            <person name="Triplett B.A."/>
        </authorList>
    </citation>
    <scope>NUCLEOTIDE SEQUENCE [LARGE SCALE GENOMIC DNA]</scope>
    <source>
        <strain evidence="2 3">DSM 25597</strain>
    </source>
</reference>
<gene>
    <name evidence="2" type="ORF">SAMN06265376_11085</name>
</gene>
<dbReference type="AlphaFoldDB" id="A0A239DC71"/>
<keyword evidence="1" id="KW-0812">Transmembrane</keyword>
<dbReference type="EMBL" id="FZNY01000010">
    <property type="protein sequence ID" value="SNS29662.1"/>
    <property type="molecule type" value="Genomic_DNA"/>
</dbReference>
<organism evidence="2 3">
    <name type="scientific">Dokdonia pacifica</name>
    <dbReference type="NCBI Taxonomy" id="1627892"/>
    <lineage>
        <taxon>Bacteria</taxon>
        <taxon>Pseudomonadati</taxon>
        <taxon>Bacteroidota</taxon>
        <taxon>Flavobacteriia</taxon>
        <taxon>Flavobacteriales</taxon>
        <taxon>Flavobacteriaceae</taxon>
        <taxon>Dokdonia</taxon>
    </lineage>
</organism>
<keyword evidence="1" id="KW-0472">Membrane</keyword>
<dbReference type="Proteomes" id="UP000198379">
    <property type="component" value="Unassembled WGS sequence"/>
</dbReference>
<protein>
    <submittedName>
        <fullName evidence="2">Uncharacterized protein</fullName>
    </submittedName>
</protein>
<feature type="transmembrane region" description="Helical" evidence="1">
    <location>
        <begin position="6"/>
        <end position="22"/>
    </location>
</feature>
<accession>A0A239DC71</accession>
<evidence type="ECO:0000313" key="2">
    <source>
        <dbReference type="EMBL" id="SNS29662.1"/>
    </source>
</evidence>
<evidence type="ECO:0000256" key="1">
    <source>
        <dbReference type="SAM" id="Phobius"/>
    </source>
</evidence>
<proteinExistence type="predicted"/>
<sequence length="64" mass="7436">MNIDLLMWMIFSVVLVVLLWIMPNTKINAIRKLLTSLLQVLPITKVAQAYITFLERSTNRMNDS</sequence>
<keyword evidence="3" id="KW-1185">Reference proteome</keyword>
<evidence type="ECO:0000313" key="3">
    <source>
        <dbReference type="Proteomes" id="UP000198379"/>
    </source>
</evidence>
<keyword evidence="1" id="KW-1133">Transmembrane helix</keyword>